<dbReference type="Proteomes" id="UP000289323">
    <property type="component" value="Unassembled WGS sequence"/>
</dbReference>
<organism evidence="1 2">
    <name type="scientific">Thermothielavioides terrestris</name>
    <dbReference type="NCBI Taxonomy" id="2587410"/>
    <lineage>
        <taxon>Eukaryota</taxon>
        <taxon>Fungi</taxon>
        <taxon>Dikarya</taxon>
        <taxon>Ascomycota</taxon>
        <taxon>Pezizomycotina</taxon>
        <taxon>Sordariomycetes</taxon>
        <taxon>Sordariomycetidae</taxon>
        <taxon>Sordariales</taxon>
        <taxon>Chaetomiaceae</taxon>
        <taxon>Thermothielavioides</taxon>
    </lineage>
</organism>
<gene>
    <name evidence="1" type="ORF">TT172_LOCUS5892</name>
</gene>
<evidence type="ECO:0000313" key="1">
    <source>
        <dbReference type="EMBL" id="SPQ23473.1"/>
    </source>
</evidence>
<dbReference type="EMBL" id="OUUZ01000010">
    <property type="protein sequence ID" value="SPQ23473.1"/>
    <property type="molecule type" value="Genomic_DNA"/>
</dbReference>
<accession>A0A446BLV9</accession>
<sequence length="53" mass="5981">MGKKAEFGWLSVLYNRQMFSGQKHAKPDTRVAFTSEASPGGRKLVRNRLPFAL</sequence>
<dbReference type="AlphaFoldDB" id="A0A446BLV9"/>
<name>A0A446BLV9_9PEZI</name>
<evidence type="ECO:0000313" key="2">
    <source>
        <dbReference type="Proteomes" id="UP000289323"/>
    </source>
</evidence>
<protein>
    <submittedName>
        <fullName evidence="1">Ce712b1a-f448-4d1d-a67c-80b61add866c</fullName>
    </submittedName>
</protein>
<proteinExistence type="predicted"/>
<reference evidence="1 2" key="1">
    <citation type="submission" date="2018-04" db="EMBL/GenBank/DDBJ databases">
        <authorList>
            <person name="Huttner S."/>
            <person name="Dainat J."/>
        </authorList>
    </citation>
    <scope>NUCLEOTIDE SEQUENCE [LARGE SCALE GENOMIC DNA]</scope>
</reference>